<organism evidence="2 3">
    <name type="scientific">Labeo rohita</name>
    <name type="common">Indian major carp</name>
    <name type="synonym">Cyprinus rohita</name>
    <dbReference type="NCBI Taxonomy" id="84645"/>
    <lineage>
        <taxon>Eukaryota</taxon>
        <taxon>Metazoa</taxon>
        <taxon>Chordata</taxon>
        <taxon>Craniata</taxon>
        <taxon>Vertebrata</taxon>
        <taxon>Euteleostomi</taxon>
        <taxon>Actinopterygii</taxon>
        <taxon>Neopterygii</taxon>
        <taxon>Teleostei</taxon>
        <taxon>Ostariophysi</taxon>
        <taxon>Cypriniformes</taxon>
        <taxon>Cyprinidae</taxon>
        <taxon>Labeoninae</taxon>
        <taxon>Labeonini</taxon>
        <taxon>Labeo</taxon>
    </lineage>
</organism>
<evidence type="ECO:0000313" key="3">
    <source>
        <dbReference type="Proteomes" id="UP000830375"/>
    </source>
</evidence>
<evidence type="ECO:0000256" key="1">
    <source>
        <dbReference type="SAM" id="MobiDB-lite"/>
    </source>
</evidence>
<sequence length="495" mass="55123">MAEQASPHSTFVEMEVPEVATPNWPPVHRQAPQESYVPTVCQTPSQFIPIVRWQHSSSNLFTYDLPRTLPTPGREIGQLTAKHKLQSVIQQGIKAVQQHFQRDCGKLLKESSQLTLPTDELPTNMKELQTKMEAKFENQEKRMADLSEKSTLPKPLPVPSPVTSPVTHTAVKSDHIKLTFPMLGGPVDDPDPLLYITRCQDFLAVHPLTDMDILATFSTVLPVTAEDYEDELAECVRYRTQGEKESIRDFAFTYRVLCKRWKPSLTEADIVKMILKNIKPYLASHLRSHVTTVEELVQLGHQLMAQLDFMHQQPGQPSNNSITSTSAKNSQTIPDKSSSPLISGSTSTTSKNFVCVPQQLIIPVSVGSRKGKATVNTANGEAFGWLNVLVNLNDHMFTIPAAVLAFKALAYVAVLGLDFNFFSGLQINEIDKKYTFKSTPDVDYPFQPAHLPDDGKCQLLQVLEANSVVCTLRLGRTDVLMFSDIVCTQTPVKPV</sequence>
<name>A0ABQ8M8N5_LABRO</name>
<accession>A0ABQ8M8N5</accession>
<feature type="compositionally biased region" description="Low complexity" evidence="1">
    <location>
        <begin position="337"/>
        <end position="348"/>
    </location>
</feature>
<feature type="compositionally biased region" description="Polar residues" evidence="1">
    <location>
        <begin position="313"/>
        <end position="336"/>
    </location>
</feature>
<reference evidence="2 3" key="1">
    <citation type="submission" date="2022-01" db="EMBL/GenBank/DDBJ databases">
        <title>A high-quality chromosome-level genome assembly of rohu carp, Labeo rohita.</title>
        <authorList>
            <person name="Arick M.A. II"/>
            <person name="Hsu C.-Y."/>
            <person name="Magbanua Z."/>
            <person name="Pechanova O."/>
            <person name="Grover C."/>
            <person name="Miller E."/>
            <person name="Thrash A."/>
            <person name="Ezzel L."/>
            <person name="Alam S."/>
            <person name="Benzie J."/>
            <person name="Hamilton M."/>
            <person name="Karsi A."/>
            <person name="Lawrence M.L."/>
            <person name="Peterson D.G."/>
        </authorList>
    </citation>
    <scope>NUCLEOTIDE SEQUENCE [LARGE SCALE GENOMIC DNA]</scope>
    <source>
        <strain evidence="3">BAU-BD-2019</strain>
        <tissue evidence="2">Blood</tissue>
    </source>
</reference>
<feature type="region of interest" description="Disordered" evidence="1">
    <location>
        <begin position="313"/>
        <end position="348"/>
    </location>
</feature>
<dbReference type="Proteomes" id="UP000830375">
    <property type="component" value="Unassembled WGS sequence"/>
</dbReference>
<evidence type="ECO:0000313" key="2">
    <source>
        <dbReference type="EMBL" id="KAI2658617.1"/>
    </source>
</evidence>
<dbReference type="EMBL" id="JACTAM010000012">
    <property type="protein sequence ID" value="KAI2658617.1"/>
    <property type="molecule type" value="Genomic_DNA"/>
</dbReference>
<gene>
    <name evidence="2" type="ORF">H4Q32_016718</name>
</gene>
<keyword evidence="3" id="KW-1185">Reference proteome</keyword>
<proteinExistence type="predicted"/>
<comment type="caution">
    <text evidence="2">The sequence shown here is derived from an EMBL/GenBank/DDBJ whole genome shotgun (WGS) entry which is preliminary data.</text>
</comment>
<evidence type="ECO:0008006" key="4">
    <source>
        <dbReference type="Google" id="ProtNLM"/>
    </source>
</evidence>
<feature type="region of interest" description="Disordered" evidence="1">
    <location>
        <begin position="141"/>
        <end position="166"/>
    </location>
</feature>
<protein>
    <recommendedName>
        <fullName evidence="4">Retrotransposon gag domain-containing protein</fullName>
    </recommendedName>
</protein>